<dbReference type="InterPro" id="IPR036890">
    <property type="entry name" value="HATPase_C_sf"/>
</dbReference>
<keyword evidence="1" id="KW-0547">Nucleotide-binding</keyword>
<dbReference type="Proteomes" id="UP001524501">
    <property type="component" value="Unassembled WGS sequence"/>
</dbReference>
<evidence type="ECO:0000313" key="2">
    <source>
        <dbReference type="Proteomes" id="UP001524501"/>
    </source>
</evidence>
<name>A0ABT1Q6V8_9NOCA</name>
<organism evidence="1 2">
    <name type="scientific">Rhodococcus tibetensis</name>
    <dbReference type="NCBI Taxonomy" id="2965064"/>
    <lineage>
        <taxon>Bacteria</taxon>
        <taxon>Bacillati</taxon>
        <taxon>Actinomycetota</taxon>
        <taxon>Actinomycetes</taxon>
        <taxon>Mycobacteriales</taxon>
        <taxon>Nocardiaceae</taxon>
        <taxon>Rhodococcus</taxon>
    </lineage>
</organism>
<gene>
    <name evidence="1" type="ORF">NOF53_02090</name>
</gene>
<keyword evidence="1" id="KW-0067">ATP-binding</keyword>
<dbReference type="SUPFAM" id="SSF55874">
    <property type="entry name" value="ATPase domain of HSP90 chaperone/DNA topoisomerase II/histidine kinase"/>
    <property type="match status" value="1"/>
</dbReference>
<dbReference type="GO" id="GO:0005524">
    <property type="term" value="F:ATP binding"/>
    <property type="evidence" value="ECO:0007669"/>
    <property type="project" value="UniProtKB-KW"/>
</dbReference>
<protein>
    <submittedName>
        <fullName evidence="1">ATP-binding protein</fullName>
    </submittedName>
</protein>
<reference evidence="1 2" key="1">
    <citation type="submission" date="2022-07" db="EMBL/GenBank/DDBJ databases">
        <title>Degradation activity of malathion, p-nitrophenol and potential low-temperature adaptation strategy of Rhodococcus sp. FXJ9.536.</title>
        <authorList>
            <person name="Huang J."/>
            <person name="Huang Y."/>
        </authorList>
    </citation>
    <scope>NUCLEOTIDE SEQUENCE [LARGE SCALE GENOMIC DNA]</scope>
    <source>
        <strain evidence="1 2">FXJ9.536</strain>
    </source>
</reference>
<keyword evidence="2" id="KW-1185">Reference proteome</keyword>
<dbReference type="EMBL" id="JANFQF010000001">
    <property type="protein sequence ID" value="MCQ4117976.1"/>
    <property type="molecule type" value="Genomic_DNA"/>
</dbReference>
<evidence type="ECO:0000313" key="1">
    <source>
        <dbReference type="EMBL" id="MCQ4117976.1"/>
    </source>
</evidence>
<comment type="caution">
    <text evidence="1">The sequence shown here is derived from an EMBL/GenBank/DDBJ whole genome shotgun (WGS) entry which is preliminary data.</text>
</comment>
<dbReference type="RefSeq" id="WP_255965431.1">
    <property type="nucleotide sequence ID" value="NZ_JANFQF010000001.1"/>
</dbReference>
<sequence>MLGEVSVRLDGRVLSVANTGAPLDESGVQALAALRASNKSAGTVGRYGVGFTAVLSVSDEVELRSTSGSVVFSSRRTRSALAQFDGADPGADVPALRLAWPTANLPVAGATSEVVLTLRDNVDATALLGHMVREAPDLLLELPSLASITVGGREFRRHEHALASGLTDIAIGGDHWWQFVSGRARWLVRVVDSVVRPSADDVLRAPTRSDEELSIPALLIADVAMQPDRRRVMPGASLAEVAVGYADFVAALPPKQRLAMVPLPGFARSEVDSALREHLLAELREKPWLPTVGGKDRAPNRAAVVPGLSDDLAELLADIVDGLVVPELSGPRWAHALATVDTHRIGLARIAELLSGVVREPAWWARLYAALEPLAVDALAAEELASIPVPLSDGRTVTGPRTVLLGHDIGDVLGVDWTRLVHPEAAHPLLSRLGAKTATAVDLLSDPALRAEIEDLDHDDPAAAADLSTVVLALAARGDPGALPSWLGELLLPDVDGELRGADELLLPGAPLTAVLVDDAPFTSVDSAFAERVGETALRAVGVGWGFTVLRAELPTGPDHDLDDEDRWWDTLDDDPETIDAVRDLDLVDEERWSAALTMLATDPSTRPLLADRGGYTAWWLRHNAELDGQILGLLREPDDDTFTGLLDAVHHPESAVFAAALAAPAVDSPELAQLLLDRLADAHRQPSPAAIMRTHTLLGAAAAARVLDLDELHLPDHVRAVTGAVIDPADALVLDKPWLSAAVPHDHLVVGSLDTGEALADLLDVSMASAALRSVVISTGRPLSWGEDPTAVLAHATLGRPLPQGEVVVHPRLTVSLTGAFDTEMTVPWWVDEEGTTHVSASWAAATWGVADVR</sequence>
<proteinExistence type="predicted"/>
<accession>A0ABT1Q6V8</accession>